<feature type="transmembrane region" description="Helical" evidence="1">
    <location>
        <begin position="115"/>
        <end position="139"/>
    </location>
</feature>
<reference evidence="2 3" key="1">
    <citation type="submission" date="2017-02" db="EMBL/GenBank/DDBJ databases">
        <title>The new phylogeny of genus Mycobacterium.</title>
        <authorList>
            <person name="Tortoli E."/>
            <person name="Trovato A."/>
            <person name="Cirillo D.M."/>
        </authorList>
    </citation>
    <scope>NUCLEOTIDE SEQUENCE [LARGE SCALE GENOMIC DNA]</scope>
    <source>
        <strain evidence="2 3">RW6</strain>
    </source>
</reference>
<feature type="transmembrane region" description="Helical" evidence="1">
    <location>
        <begin position="78"/>
        <end position="95"/>
    </location>
</feature>
<keyword evidence="1" id="KW-0472">Membrane</keyword>
<keyword evidence="1" id="KW-0812">Transmembrane</keyword>
<sequence>MCLTVQFPYEYSSRQLGAFAVEEVNAMSAGVKCVVMWFLAVCVPVSIPFAVVVAVGVLSSCFSLLLSETLYLPLFERLTGLGQLLPTGLALLYAGSKDLFSADAPARSTPKGKALYGVTWFFAAIVLVVVTMIQLTVLQKHGSVPYDTQQVMAWISLLIFAICAVIAFTNIYLSTPVPTPASAPASADQAVTA</sequence>
<feature type="transmembrane region" description="Helical" evidence="1">
    <location>
        <begin position="34"/>
        <end position="66"/>
    </location>
</feature>
<accession>A0A1W9ZYT1</accession>
<evidence type="ECO:0000256" key="1">
    <source>
        <dbReference type="SAM" id="Phobius"/>
    </source>
</evidence>
<keyword evidence="1" id="KW-1133">Transmembrane helix</keyword>
<protein>
    <submittedName>
        <fullName evidence="2">Uncharacterized protein</fullName>
    </submittedName>
</protein>
<feature type="transmembrane region" description="Helical" evidence="1">
    <location>
        <begin position="151"/>
        <end position="173"/>
    </location>
</feature>
<name>A0A1W9ZYT1_9MYCO</name>
<dbReference type="STRING" id="1927124.BST13_35725"/>
<dbReference type="EMBL" id="MVHF01000065">
    <property type="protein sequence ID" value="ORA22894.1"/>
    <property type="molecule type" value="Genomic_DNA"/>
</dbReference>
<evidence type="ECO:0000313" key="3">
    <source>
        <dbReference type="Proteomes" id="UP000192448"/>
    </source>
</evidence>
<comment type="caution">
    <text evidence="2">The sequence shown here is derived from an EMBL/GenBank/DDBJ whole genome shotgun (WGS) entry which is preliminary data.</text>
</comment>
<organism evidence="2 3">
    <name type="scientific">Mycobacterium aquaticum</name>
    <dbReference type="NCBI Taxonomy" id="1927124"/>
    <lineage>
        <taxon>Bacteria</taxon>
        <taxon>Bacillati</taxon>
        <taxon>Actinomycetota</taxon>
        <taxon>Actinomycetes</taxon>
        <taxon>Mycobacteriales</taxon>
        <taxon>Mycobacteriaceae</taxon>
        <taxon>Mycobacterium</taxon>
    </lineage>
</organism>
<evidence type="ECO:0000313" key="2">
    <source>
        <dbReference type="EMBL" id="ORA22894.1"/>
    </source>
</evidence>
<keyword evidence="3" id="KW-1185">Reference proteome</keyword>
<dbReference type="Proteomes" id="UP000192448">
    <property type="component" value="Unassembled WGS sequence"/>
</dbReference>
<gene>
    <name evidence="2" type="ORF">BST13_35725</name>
</gene>
<dbReference type="AlphaFoldDB" id="A0A1W9ZYT1"/>
<proteinExistence type="predicted"/>